<organism evidence="6 7">
    <name type="scientific">Protopolystoma xenopodis</name>
    <dbReference type="NCBI Taxonomy" id="117903"/>
    <lineage>
        <taxon>Eukaryota</taxon>
        <taxon>Metazoa</taxon>
        <taxon>Spiralia</taxon>
        <taxon>Lophotrochozoa</taxon>
        <taxon>Platyhelminthes</taxon>
        <taxon>Monogenea</taxon>
        <taxon>Polyopisthocotylea</taxon>
        <taxon>Polystomatidea</taxon>
        <taxon>Polystomatidae</taxon>
        <taxon>Protopolystoma</taxon>
    </lineage>
</organism>
<protein>
    <recommendedName>
        <fullName evidence="8">AMP-dependent synthetase/ligase domain-containing protein</fullName>
    </recommendedName>
</protein>
<gene>
    <name evidence="6" type="ORF">PXEA_LOCUS7232</name>
</gene>
<accession>A0A3S5CJN4</accession>
<keyword evidence="2" id="KW-0436">Ligase</keyword>
<dbReference type="AlphaFoldDB" id="A0A3S5CJN4"/>
<evidence type="ECO:0000256" key="4">
    <source>
        <dbReference type="ARBA" id="ARBA00022840"/>
    </source>
</evidence>
<dbReference type="SUPFAM" id="SSF56801">
    <property type="entry name" value="Acetyl-CoA synthetase-like"/>
    <property type="match status" value="1"/>
</dbReference>
<name>A0A3S5CJN4_9PLAT</name>
<evidence type="ECO:0000256" key="1">
    <source>
        <dbReference type="ARBA" id="ARBA00006432"/>
    </source>
</evidence>
<proteinExistence type="inferred from homology"/>
<keyword evidence="3" id="KW-0547">Nucleotide-binding</keyword>
<keyword evidence="7" id="KW-1185">Reference proteome</keyword>
<evidence type="ECO:0000313" key="6">
    <source>
        <dbReference type="EMBL" id="VEL13792.1"/>
    </source>
</evidence>
<dbReference type="Gene3D" id="3.40.50.12780">
    <property type="entry name" value="N-terminal domain of ligase-like"/>
    <property type="match status" value="1"/>
</dbReference>
<evidence type="ECO:0000313" key="7">
    <source>
        <dbReference type="Proteomes" id="UP000784294"/>
    </source>
</evidence>
<feature type="region of interest" description="Disordered" evidence="5">
    <location>
        <begin position="143"/>
        <end position="163"/>
    </location>
</feature>
<dbReference type="PANTHER" id="PTHR43107">
    <property type="entry name" value="LONG-CHAIN FATTY ACID TRANSPORT PROTEIN"/>
    <property type="match status" value="1"/>
</dbReference>
<dbReference type="PANTHER" id="PTHR43107:SF15">
    <property type="entry name" value="FATTY ACID TRANSPORT PROTEIN 3, ISOFORM A"/>
    <property type="match status" value="1"/>
</dbReference>
<sequence length="237" mass="25849">MCRYLLAQPLRPTDNAHKVWLAFGNGLRPQVWTEFCKRFGIKRIGEFYGATESNANFCNADNKVGAIGFTSRILPWAYPVTLIQIDQTDPDAPPLRDPRTGLCMVCPPDVPGQLVGRITEFRRNQLNPTVSKTRTTLSLATSSKSGAIGDHKGGNSVVPGVPLVRNRTPGMTGLSSIGSSGDSSSEMPSSLVSRLTDRVMPNLLRAYDGYVSQKASQKKIIRDVFRKGDAYFLSGSP</sequence>
<evidence type="ECO:0000256" key="3">
    <source>
        <dbReference type="ARBA" id="ARBA00022741"/>
    </source>
</evidence>
<dbReference type="EMBL" id="CAAALY010018955">
    <property type="protein sequence ID" value="VEL13792.1"/>
    <property type="molecule type" value="Genomic_DNA"/>
</dbReference>
<evidence type="ECO:0000256" key="5">
    <source>
        <dbReference type="SAM" id="MobiDB-lite"/>
    </source>
</evidence>
<dbReference type="OrthoDB" id="288590at2759"/>
<comment type="caution">
    <text evidence="6">The sequence shown here is derived from an EMBL/GenBank/DDBJ whole genome shotgun (WGS) entry which is preliminary data.</text>
</comment>
<reference evidence="6" key="1">
    <citation type="submission" date="2018-11" db="EMBL/GenBank/DDBJ databases">
        <authorList>
            <consortium name="Pathogen Informatics"/>
        </authorList>
    </citation>
    <scope>NUCLEOTIDE SEQUENCE</scope>
</reference>
<dbReference type="GO" id="GO:0005524">
    <property type="term" value="F:ATP binding"/>
    <property type="evidence" value="ECO:0007669"/>
    <property type="project" value="UniProtKB-KW"/>
</dbReference>
<dbReference type="GO" id="GO:0044539">
    <property type="term" value="P:long-chain fatty acid import into cell"/>
    <property type="evidence" value="ECO:0007669"/>
    <property type="project" value="TreeGrafter"/>
</dbReference>
<dbReference type="InterPro" id="IPR042099">
    <property type="entry name" value="ANL_N_sf"/>
</dbReference>
<evidence type="ECO:0000256" key="2">
    <source>
        <dbReference type="ARBA" id="ARBA00022598"/>
    </source>
</evidence>
<dbReference type="Proteomes" id="UP000784294">
    <property type="component" value="Unassembled WGS sequence"/>
</dbReference>
<dbReference type="GO" id="GO:0005324">
    <property type="term" value="F:long-chain fatty acid transmembrane transporter activity"/>
    <property type="evidence" value="ECO:0007669"/>
    <property type="project" value="TreeGrafter"/>
</dbReference>
<dbReference type="GO" id="GO:0005886">
    <property type="term" value="C:plasma membrane"/>
    <property type="evidence" value="ECO:0007669"/>
    <property type="project" value="TreeGrafter"/>
</dbReference>
<comment type="similarity">
    <text evidence="1">Belongs to the ATP-dependent AMP-binding enzyme family.</text>
</comment>
<evidence type="ECO:0008006" key="8">
    <source>
        <dbReference type="Google" id="ProtNLM"/>
    </source>
</evidence>
<keyword evidence="4" id="KW-0067">ATP-binding</keyword>
<dbReference type="GO" id="GO:0005789">
    <property type="term" value="C:endoplasmic reticulum membrane"/>
    <property type="evidence" value="ECO:0007669"/>
    <property type="project" value="TreeGrafter"/>
</dbReference>
<dbReference type="GO" id="GO:0004467">
    <property type="term" value="F:long-chain fatty acid-CoA ligase activity"/>
    <property type="evidence" value="ECO:0007669"/>
    <property type="project" value="TreeGrafter"/>
</dbReference>